<dbReference type="InterPro" id="IPR009057">
    <property type="entry name" value="Homeodomain-like_sf"/>
</dbReference>
<feature type="domain" description="Transposase IS30-like HTH" evidence="1">
    <location>
        <begin position="59"/>
        <end position="88"/>
    </location>
</feature>
<evidence type="ECO:0000259" key="1">
    <source>
        <dbReference type="Pfam" id="PF13936"/>
    </source>
</evidence>
<dbReference type="PANTHER" id="PTHR33215">
    <property type="entry name" value="PROTEIN DISTAL ANTENNA"/>
    <property type="match status" value="1"/>
</dbReference>
<reference evidence="2" key="1">
    <citation type="journal article" date="2020" name="mSystems">
        <title>Genome- and Community-Level Interaction Insights into Carbon Utilization and Element Cycling Functions of Hydrothermarchaeota in Hydrothermal Sediment.</title>
        <authorList>
            <person name="Zhou Z."/>
            <person name="Liu Y."/>
            <person name="Xu W."/>
            <person name="Pan J."/>
            <person name="Luo Z.H."/>
            <person name="Li M."/>
        </authorList>
    </citation>
    <scope>NUCLEOTIDE SEQUENCE [LARGE SCALE GENOMIC DNA]</scope>
    <source>
        <strain evidence="2">SpSt-12</strain>
    </source>
</reference>
<dbReference type="InterPro" id="IPR041025">
    <property type="entry name" value="HNH_repeat"/>
</dbReference>
<proteinExistence type="predicted"/>
<organism evidence="2">
    <name type="scientific">Archaeoglobus fulgidus</name>
    <dbReference type="NCBI Taxonomy" id="2234"/>
    <lineage>
        <taxon>Archaea</taxon>
        <taxon>Methanobacteriati</taxon>
        <taxon>Methanobacteriota</taxon>
        <taxon>Archaeoglobi</taxon>
        <taxon>Archaeoglobales</taxon>
        <taxon>Archaeoglobaceae</taxon>
        <taxon>Archaeoglobus</taxon>
    </lineage>
</organism>
<dbReference type="Pfam" id="PF13384">
    <property type="entry name" value="HTH_23"/>
    <property type="match status" value="1"/>
</dbReference>
<dbReference type="Pfam" id="PF18780">
    <property type="entry name" value="HNH_repeat"/>
    <property type="match status" value="1"/>
</dbReference>
<dbReference type="InterPro" id="IPR025246">
    <property type="entry name" value="IS30-like_HTH"/>
</dbReference>
<dbReference type="SUPFAM" id="SSF46689">
    <property type="entry name" value="Homeodomain-like"/>
    <property type="match status" value="1"/>
</dbReference>
<dbReference type="InterPro" id="IPR013324">
    <property type="entry name" value="RNA_pol_sigma_r3/r4-like"/>
</dbReference>
<dbReference type="SUPFAM" id="SSF88659">
    <property type="entry name" value="Sigma3 and sigma4 domains of RNA polymerase sigma factors"/>
    <property type="match status" value="1"/>
</dbReference>
<dbReference type="InterPro" id="IPR051839">
    <property type="entry name" value="RD_transcriptional_regulator"/>
</dbReference>
<sequence length="310" mass="36479">MPPKKQIPEDELRELVGKGYRLKHLAEHFGCDISVIKRVLQEYSIPFEVKFAEKREIPREEIVKRIRQGKTVKEIARDLGVSPSTITKRMREYGIRYFRERIPERKLRELVRKKMSVAEISDFLGVSQSTVKRWLKKCGLTLASRRKLHDPTPLNISRELLYQWYVVEGLSTEKIATELGVATSTVHRYLEKYGIQRRKKEKRPDPEKGEIVRLYCDEKLSFRETARNLGISTERLAKLMRKYGIKPRPKTRRKYSDEEIIAELKKAVERYGRAPLYKELRYDDEFGPDIKTVVRRFGSLKEALRRAGAL</sequence>
<protein>
    <recommendedName>
        <fullName evidence="1">Transposase IS30-like HTH domain-containing protein</fullName>
    </recommendedName>
</protein>
<accession>A0A7C2SKA3</accession>
<dbReference type="PANTHER" id="PTHR33215:SF13">
    <property type="entry name" value="PROTEIN DISTAL ANTENNA"/>
    <property type="match status" value="1"/>
</dbReference>
<name>A0A7C2SKA3_ARCFL</name>
<dbReference type="AlphaFoldDB" id="A0A7C2SKA3"/>
<evidence type="ECO:0000313" key="2">
    <source>
        <dbReference type="EMBL" id="HET20908.1"/>
    </source>
</evidence>
<dbReference type="EMBL" id="DSCQ01000025">
    <property type="protein sequence ID" value="HET20908.1"/>
    <property type="molecule type" value="Genomic_DNA"/>
</dbReference>
<dbReference type="Pfam" id="PF13936">
    <property type="entry name" value="HTH_38"/>
    <property type="match status" value="1"/>
</dbReference>
<gene>
    <name evidence="2" type="ORF">ENN70_02130</name>
</gene>
<comment type="caution">
    <text evidence="2">The sequence shown here is derived from an EMBL/GenBank/DDBJ whole genome shotgun (WGS) entry which is preliminary data.</text>
</comment>
<dbReference type="Gene3D" id="1.10.10.60">
    <property type="entry name" value="Homeodomain-like"/>
    <property type="match status" value="4"/>
</dbReference>